<accession>A0A176S127</accession>
<feature type="non-terminal residue" evidence="2">
    <location>
        <position position="232"/>
    </location>
</feature>
<sequence length="232" mass="25780">MKPTIHKYLESLTLGYVQKFKNMATVPLLAPGDNGPEYLTLQDALDQQVLKITEIDQSGSVPELKVTNTATQYVLLLDGEELMGAKQNRVLNTSILLKPQTETIIPVSCTEQGRWAYSSAEFSSSGHVMARSIRSSKTQSVHESLRRERSYSSDQGTVWNEINELSAATRVDSPTGAMRDVYESKASELAEYEKAFEPQAKQHGLLVMINAQVVGFDILSRSSAYQQLHPKL</sequence>
<comment type="caution">
    <text evidence="2">The sequence shown here is derived from an EMBL/GenBank/DDBJ whole genome shotgun (WGS) entry which is preliminary data.</text>
</comment>
<gene>
    <name evidence="2" type="ORF">THIOM_002445</name>
</gene>
<dbReference type="Pfam" id="PF20208">
    <property type="entry name" value="ARPP-1"/>
    <property type="match status" value="1"/>
</dbReference>
<evidence type="ECO:0000313" key="2">
    <source>
        <dbReference type="EMBL" id="OAD21782.1"/>
    </source>
</evidence>
<dbReference type="Proteomes" id="UP000076962">
    <property type="component" value="Unassembled WGS sequence"/>
</dbReference>
<name>A0A176S127_9GAMM</name>
<feature type="domain" description="ARG and Rhodanese-Phosphatase-superfamily-associated" evidence="1">
    <location>
        <begin position="12"/>
        <end position="232"/>
    </location>
</feature>
<proteinExistence type="predicted"/>
<evidence type="ECO:0000259" key="1">
    <source>
        <dbReference type="Pfam" id="PF20208"/>
    </source>
</evidence>
<protein>
    <submittedName>
        <fullName evidence="2">Cytoplasmic protein</fullName>
    </submittedName>
</protein>
<dbReference type="InterPro" id="IPR046699">
    <property type="entry name" value="ARPP-1"/>
</dbReference>
<dbReference type="EMBL" id="LUTY01001397">
    <property type="protein sequence ID" value="OAD21782.1"/>
    <property type="molecule type" value="Genomic_DNA"/>
</dbReference>
<keyword evidence="3" id="KW-1185">Reference proteome</keyword>
<evidence type="ECO:0000313" key="3">
    <source>
        <dbReference type="Proteomes" id="UP000076962"/>
    </source>
</evidence>
<reference evidence="2 3" key="1">
    <citation type="submission" date="2016-05" db="EMBL/GenBank/DDBJ databases">
        <title>Single-cell genome of chain-forming Candidatus Thiomargarita nelsonii and comparison to other large sulfur-oxidizing bacteria.</title>
        <authorList>
            <person name="Winkel M."/>
            <person name="Salman V."/>
            <person name="Woyke T."/>
            <person name="Schulz-Vogt H."/>
            <person name="Richter M."/>
            <person name="Flood B."/>
            <person name="Bailey J."/>
            <person name="Amann R."/>
            <person name="Mussmann M."/>
        </authorList>
    </citation>
    <scope>NUCLEOTIDE SEQUENCE [LARGE SCALE GENOMIC DNA]</scope>
    <source>
        <strain evidence="2 3">THI036</strain>
    </source>
</reference>
<dbReference type="AlphaFoldDB" id="A0A176S127"/>
<organism evidence="2 3">
    <name type="scientific">Candidatus Thiomargarita nelsonii</name>
    <dbReference type="NCBI Taxonomy" id="1003181"/>
    <lineage>
        <taxon>Bacteria</taxon>
        <taxon>Pseudomonadati</taxon>
        <taxon>Pseudomonadota</taxon>
        <taxon>Gammaproteobacteria</taxon>
        <taxon>Thiotrichales</taxon>
        <taxon>Thiotrichaceae</taxon>
        <taxon>Thiomargarita</taxon>
    </lineage>
</organism>